<accession>A0ABM1T587</accession>
<organism evidence="2 3">
    <name type="scientific">Limulus polyphemus</name>
    <name type="common">Atlantic horseshoe crab</name>
    <dbReference type="NCBI Taxonomy" id="6850"/>
    <lineage>
        <taxon>Eukaryota</taxon>
        <taxon>Metazoa</taxon>
        <taxon>Ecdysozoa</taxon>
        <taxon>Arthropoda</taxon>
        <taxon>Chelicerata</taxon>
        <taxon>Merostomata</taxon>
        <taxon>Xiphosura</taxon>
        <taxon>Limulidae</taxon>
        <taxon>Limulus</taxon>
    </lineage>
</organism>
<proteinExistence type="predicted"/>
<dbReference type="Proteomes" id="UP000694941">
    <property type="component" value="Unplaced"/>
</dbReference>
<reference evidence="3" key="1">
    <citation type="submission" date="2025-08" db="UniProtKB">
        <authorList>
            <consortium name="RefSeq"/>
        </authorList>
    </citation>
    <scope>IDENTIFICATION</scope>
    <source>
        <tissue evidence="3">Muscle</tissue>
    </source>
</reference>
<sequence length="179" mass="20038">MWGYNCLCVSFSRRLLWLHVCSKSAGATDLYILESSLLDGSQREVLFQSEEEILEDLSLTEENTKRCLIFASNMSVVCSLSNVTWMIEANLSTSSKKPITSFALQGNHVFFTSNSNAYDIWLTKTLASVSWPVFSVDVISTSKVSVERNICQESNCSGLCIPISKRKIQCNQISREGKI</sequence>
<gene>
    <name evidence="3" type="primary">LOC111087717</name>
</gene>
<keyword evidence="2" id="KW-1185">Reference proteome</keyword>
<dbReference type="RefSeq" id="XP_022251043.1">
    <property type="nucleotide sequence ID" value="XM_022395335.1"/>
</dbReference>
<name>A0ABM1T587_LIMPO</name>
<evidence type="ECO:0000313" key="3">
    <source>
        <dbReference type="RefSeq" id="XP_022251043.1"/>
    </source>
</evidence>
<feature type="signal peptide" evidence="1">
    <location>
        <begin position="1"/>
        <end position="27"/>
    </location>
</feature>
<evidence type="ECO:0000256" key="1">
    <source>
        <dbReference type="SAM" id="SignalP"/>
    </source>
</evidence>
<dbReference type="Gene3D" id="2.120.10.30">
    <property type="entry name" value="TolB, C-terminal domain"/>
    <property type="match status" value="1"/>
</dbReference>
<protein>
    <submittedName>
        <fullName evidence="3">Uncharacterized protein LOC111087717</fullName>
    </submittedName>
</protein>
<evidence type="ECO:0000313" key="2">
    <source>
        <dbReference type="Proteomes" id="UP000694941"/>
    </source>
</evidence>
<dbReference type="GeneID" id="111087717"/>
<keyword evidence="1" id="KW-0732">Signal</keyword>
<dbReference type="InterPro" id="IPR011042">
    <property type="entry name" value="6-blade_b-propeller_TolB-like"/>
</dbReference>
<feature type="chain" id="PRO_5046528973" evidence="1">
    <location>
        <begin position="28"/>
        <end position="179"/>
    </location>
</feature>